<gene>
    <name evidence="7" type="primary">mtnK</name>
    <name evidence="7" type="ORF">HLUCCX10_09985</name>
</gene>
<dbReference type="Pfam" id="PF01636">
    <property type="entry name" value="APH"/>
    <property type="match status" value="1"/>
</dbReference>
<dbReference type="EMBL" id="LJXT01000058">
    <property type="protein sequence ID" value="KPQ14877.1"/>
    <property type="molecule type" value="Genomic_DNA"/>
</dbReference>
<protein>
    <submittedName>
        <fullName evidence="7">5-methylthioribose kinase MtnK</fullName>
    </submittedName>
</protein>
<keyword evidence="4 7" id="KW-0418">Kinase</keyword>
<name>A0A0P7Y8Z2_9BACT</name>
<evidence type="ECO:0000313" key="7">
    <source>
        <dbReference type="EMBL" id="KPQ14877.1"/>
    </source>
</evidence>
<dbReference type="Gene3D" id="3.30.200.20">
    <property type="entry name" value="Phosphorylase Kinase, domain 1"/>
    <property type="match status" value="1"/>
</dbReference>
<accession>A0A0P7Y8Z2</accession>
<evidence type="ECO:0000256" key="5">
    <source>
        <dbReference type="ARBA" id="ARBA00022840"/>
    </source>
</evidence>
<organism evidence="7 8">
    <name type="scientific">Algoriphagus marincola HL-49</name>
    <dbReference type="NCBI Taxonomy" id="1305737"/>
    <lineage>
        <taxon>Bacteria</taxon>
        <taxon>Pseudomonadati</taxon>
        <taxon>Bacteroidota</taxon>
        <taxon>Cytophagia</taxon>
        <taxon>Cytophagales</taxon>
        <taxon>Cyclobacteriaceae</taxon>
        <taxon>Algoriphagus</taxon>
    </lineage>
</organism>
<evidence type="ECO:0000259" key="6">
    <source>
        <dbReference type="Pfam" id="PF01636"/>
    </source>
</evidence>
<dbReference type="Gene3D" id="3.90.1200.10">
    <property type="match status" value="1"/>
</dbReference>
<dbReference type="GO" id="GO:0016301">
    <property type="term" value="F:kinase activity"/>
    <property type="evidence" value="ECO:0007669"/>
    <property type="project" value="UniProtKB-KW"/>
</dbReference>
<evidence type="ECO:0000256" key="1">
    <source>
        <dbReference type="ARBA" id="ARBA00010165"/>
    </source>
</evidence>
<dbReference type="AlphaFoldDB" id="A0A0P7Y8Z2"/>
<dbReference type="InterPro" id="IPR002575">
    <property type="entry name" value="Aminoglycoside_PTrfase"/>
</dbReference>
<dbReference type="GO" id="GO:0005524">
    <property type="term" value="F:ATP binding"/>
    <property type="evidence" value="ECO:0007669"/>
    <property type="project" value="UniProtKB-KW"/>
</dbReference>
<dbReference type="SUPFAM" id="SSF56112">
    <property type="entry name" value="Protein kinase-like (PK-like)"/>
    <property type="match status" value="1"/>
</dbReference>
<evidence type="ECO:0000256" key="3">
    <source>
        <dbReference type="ARBA" id="ARBA00022741"/>
    </source>
</evidence>
<proteinExistence type="inferred from homology"/>
<keyword evidence="5" id="KW-0067">ATP-binding</keyword>
<dbReference type="OrthoDB" id="9777791at2"/>
<dbReference type="STRING" id="1305737.GCA_000526355_01336"/>
<dbReference type="PANTHER" id="PTHR34273">
    <property type="entry name" value="METHYLTHIORIBOSE KINASE"/>
    <property type="match status" value="1"/>
</dbReference>
<keyword evidence="3" id="KW-0547">Nucleotide-binding</keyword>
<evidence type="ECO:0000256" key="4">
    <source>
        <dbReference type="ARBA" id="ARBA00022777"/>
    </source>
</evidence>
<sequence>MKFELTNNNSLEDLQSLNFWQPKEKVLKTSELPDSNMNQVIRIHTNQRTVIAKQSRDFVRKFPQIPAPIQRIETEKKFYETVQESEFLNQYSPKIISWLPKDYLLITEDLGGVGDFSGLYSGEKQIGDSEIKSLIDYLNYLHRLAPENFPDNLEMRVLNHEHIFNFPFEIENGFDLNTIQKGLQELSLRYKKDDSLKQKIHDLGKRYLAPGSSLLHGDFYPGSWMSGNSGIKIIDPEFAFVGDREFDLGVFLAHADFAEISTQVERALAKYYSQDIDSKLVQGYRGVEIMRRLIGIAQLPLKLNLGQKEVLLERAKEMIMNP</sequence>
<dbReference type="eggNOG" id="COG4857">
    <property type="taxonomic scope" value="Bacteria"/>
</dbReference>
<dbReference type="PATRIC" id="fig|1305737.6.peg.3550"/>
<keyword evidence="2" id="KW-0808">Transferase</keyword>
<dbReference type="InterPro" id="IPR011009">
    <property type="entry name" value="Kinase-like_dom_sf"/>
</dbReference>
<comment type="caution">
    <text evidence="7">The sequence shown here is derived from an EMBL/GenBank/DDBJ whole genome shotgun (WGS) entry which is preliminary data.</text>
</comment>
<comment type="similarity">
    <text evidence="1">Belongs to the methylthioribose kinase family.</text>
</comment>
<evidence type="ECO:0000256" key="2">
    <source>
        <dbReference type="ARBA" id="ARBA00022679"/>
    </source>
</evidence>
<feature type="domain" description="Aminoglycoside phosphotransferase" evidence="6">
    <location>
        <begin position="52"/>
        <end position="274"/>
    </location>
</feature>
<evidence type="ECO:0000313" key="8">
    <source>
        <dbReference type="Proteomes" id="UP000050421"/>
    </source>
</evidence>
<dbReference type="PANTHER" id="PTHR34273:SF2">
    <property type="entry name" value="METHYLTHIORIBOSE KINASE"/>
    <property type="match status" value="1"/>
</dbReference>
<reference evidence="7 8" key="1">
    <citation type="submission" date="2015-09" db="EMBL/GenBank/DDBJ databases">
        <title>Identification and resolution of microdiversity through metagenomic sequencing of parallel consortia.</title>
        <authorList>
            <person name="Nelson W.C."/>
            <person name="Romine M.F."/>
            <person name="Lindemann S.R."/>
        </authorList>
    </citation>
    <scope>NUCLEOTIDE SEQUENCE [LARGE SCALE GENOMIC DNA]</scope>
    <source>
        <strain evidence="7">HL-49</strain>
    </source>
</reference>
<dbReference type="Proteomes" id="UP000050421">
    <property type="component" value="Unassembled WGS sequence"/>
</dbReference>